<name>A0AAN6S7J8_9PEZI</name>
<accession>A0AAN6S7J8</accession>
<feature type="compositionally biased region" description="Low complexity" evidence="1">
    <location>
        <begin position="238"/>
        <end position="251"/>
    </location>
</feature>
<feature type="region of interest" description="Disordered" evidence="1">
    <location>
        <begin position="402"/>
        <end position="436"/>
    </location>
</feature>
<dbReference type="EMBL" id="MU853762">
    <property type="protein sequence ID" value="KAK3944012.1"/>
    <property type="molecule type" value="Genomic_DNA"/>
</dbReference>
<evidence type="ECO:0000256" key="1">
    <source>
        <dbReference type="SAM" id="MobiDB-lite"/>
    </source>
</evidence>
<feature type="compositionally biased region" description="Polar residues" evidence="1">
    <location>
        <begin position="278"/>
        <end position="287"/>
    </location>
</feature>
<feature type="region of interest" description="Disordered" evidence="1">
    <location>
        <begin position="234"/>
        <end position="291"/>
    </location>
</feature>
<feature type="region of interest" description="Disordered" evidence="1">
    <location>
        <begin position="353"/>
        <end position="374"/>
    </location>
</feature>
<comment type="caution">
    <text evidence="2">The sequence shown here is derived from an EMBL/GenBank/DDBJ whole genome shotgun (WGS) entry which is preliminary data.</text>
</comment>
<evidence type="ECO:0000313" key="2">
    <source>
        <dbReference type="EMBL" id="KAK3944012.1"/>
    </source>
</evidence>
<keyword evidence="3" id="KW-1185">Reference proteome</keyword>
<evidence type="ECO:0000313" key="3">
    <source>
        <dbReference type="Proteomes" id="UP001303473"/>
    </source>
</evidence>
<dbReference type="AlphaFoldDB" id="A0AAN6S7J8"/>
<proteinExistence type="predicted"/>
<feature type="compositionally biased region" description="Basic and acidic residues" evidence="1">
    <location>
        <begin position="419"/>
        <end position="428"/>
    </location>
</feature>
<gene>
    <name evidence="2" type="ORF">QBC46DRAFT_376076</name>
</gene>
<dbReference type="Proteomes" id="UP001303473">
    <property type="component" value="Unassembled WGS sequence"/>
</dbReference>
<protein>
    <submittedName>
        <fullName evidence="2">Uncharacterized protein</fullName>
    </submittedName>
</protein>
<feature type="region of interest" description="Disordered" evidence="1">
    <location>
        <begin position="468"/>
        <end position="513"/>
    </location>
</feature>
<reference evidence="3" key="1">
    <citation type="journal article" date="2023" name="Mol. Phylogenet. Evol.">
        <title>Genome-scale phylogeny and comparative genomics of the fungal order Sordariales.</title>
        <authorList>
            <person name="Hensen N."/>
            <person name="Bonometti L."/>
            <person name="Westerberg I."/>
            <person name="Brannstrom I.O."/>
            <person name="Guillou S."/>
            <person name="Cros-Aarteil S."/>
            <person name="Calhoun S."/>
            <person name="Haridas S."/>
            <person name="Kuo A."/>
            <person name="Mondo S."/>
            <person name="Pangilinan J."/>
            <person name="Riley R."/>
            <person name="LaButti K."/>
            <person name="Andreopoulos B."/>
            <person name="Lipzen A."/>
            <person name="Chen C."/>
            <person name="Yan M."/>
            <person name="Daum C."/>
            <person name="Ng V."/>
            <person name="Clum A."/>
            <person name="Steindorff A."/>
            <person name="Ohm R.A."/>
            <person name="Martin F."/>
            <person name="Silar P."/>
            <person name="Natvig D.O."/>
            <person name="Lalanne C."/>
            <person name="Gautier V."/>
            <person name="Ament-Velasquez S.L."/>
            <person name="Kruys A."/>
            <person name="Hutchinson M.I."/>
            <person name="Powell A.J."/>
            <person name="Barry K."/>
            <person name="Miller A.N."/>
            <person name="Grigoriev I.V."/>
            <person name="Debuchy R."/>
            <person name="Gladieux P."/>
            <person name="Hiltunen Thoren M."/>
            <person name="Johannesson H."/>
        </authorList>
    </citation>
    <scope>NUCLEOTIDE SEQUENCE [LARGE SCALE GENOMIC DNA]</scope>
    <source>
        <strain evidence="3">CBS 340.73</strain>
    </source>
</reference>
<sequence length="569" mass="60772">MYASVVGGDGTSTSGSSISCPGDMQDGHITALPVTLDAQSAISKREKLSPTLSTIQERDFPHSQSSLQWTTPSIVLRARATNSLGDRATVCIPCFGGTFLGRKLNLEVAPYYTLGRSARPSTASSFVPSPRGATLAVRVAGEIAHWLCSLQAHPQMRLAVHVPSELGRIYCLVGDLQRSLDAMSGIPAESPFTYHTSSRTLARHLEHPESDPHSLGSSRGHLSDIQQWTNSASETPMPLLAGGLATPTAGASPERSRSSKRPARYSPDSDVPAKRQRATPQGSSSPTVPLEGFLSPVLPYANKQRGEAPPACKHSGRLGFSSGRLVASTVLSNHASMQQSQAALMDLNLHSHHPRHQLGCSSGVKPDNMPPRRTAIQSNASAMHDPFPFNAGDRKRDLAIASLINPPSPGGRSQKSRTQHAEDPRDARTLTSGQVSAADPFASVKARTLLHRRYAMDRLRMPARASSILESGGDTEPGKSPRISPAGAASHNWPCTSTKPLSVPDGEDPRNETAPAKVLQVAESTNGIIGPWGHYRRCNSPVSYDLVAPVAARDLFEINALGIYLPEQN</sequence>
<organism evidence="2 3">
    <name type="scientific">Diplogelasinospora grovesii</name>
    <dbReference type="NCBI Taxonomy" id="303347"/>
    <lineage>
        <taxon>Eukaryota</taxon>
        <taxon>Fungi</taxon>
        <taxon>Dikarya</taxon>
        <taxon>Ascomycota</taxon>
        <taxon>Pezizomycotina</taxon>
        <taxon>Sordariomycetes</taxon>
        <taxon>Sordariomycetidae</taxon>
        <taxon>Sordariales</taxon>
        <taxon>Diplogelasinosporaceae</taxon>
        <taxon>Diplogelasinospora</taxon>
    </lineage>
</organism>